<dbReference type="InterPro" id="IPR037124">
    <property type="entry name" value="Chaperonin_GroES_sf"/>
</dbReference>
<dbReference type="InterPro" id="IPR011032">
    <property type="entry name" value="GroES-like_sf"/>
</dbReference>
<dbReference type="SMART" id="SM00883">
    <property type="entry name" value="Cpn10"/>
    <property type="match status" value="1"/>
</dbReference>
<evidence type="ECO:0000256" key="4">
    <source>
        <dbReference type="ARBA" id="ARBA00073031"/>
    </source>
</evidence>
<keyword evidence="2 6" id="KW-0143">Chaperone</keyword>
<evidence type="ECO:0000256" key="3">
    <source>
        <dbReference type="ARBA" id="ARBA00031971"/>
    </source>
</evidence>
<evidence type="ECO:0000313" key="7">
    <source>
        <dbReference type="EMBL" id="KRH65868.1"/>
    </source>
</evidence>
<reference evidence="7 8" key="1">
    <citation type="journal article" date="2010" name="Nature">
        <title>Genome sequence of the palaeopolyploid soybean.</title>
        <authorList>
            <person name="Schmutz J."/>
            <person name="Cannon S.B."/>
            <person name="Schlueter J."/>
            <person name="Ma J."/>
            <person name="Mitros T."/>
            <person name="Nelson W."/>
            <person name="Hyten D.L."/>
            <person name="Song Q."/>
            <person name="Thelen J.J."/>
            <person name="Cheng J."/>
            <person name="Xu D."/>
            <person name="Hellsten U."/>
            <person name="May G.D."/>
            <person name="Yu Y."/>
            <person name="Sakurai T."/>
            <person name="Umezawa T."/>
            <person name="Bhattacharyya M.K."/>
            <person name="Sandhu D."/>
            <person name="Valliyodan B."/>
            <person name="Lindquist E."/>
            <person name="Peto M."/>
            <person name="Grant D."/>
            <person name="Shu S."/>
            <person name="Goodstein D."/>
            <person name="Barry K."/>
            <person name="Futrell-Griggs M."/>
            <person name="Abernathy B."/>
            <person name="Du J."/>
            <person name="Tian Z."/>
            <person name="Zhu L."/>
            <person name="Gill N."/>
            <person name="Joshi T."/>
            <person name="Libault M."/>
            <person name="Sethuraman A."/>
            <person name="Zhang X.-C."/>
            <person name="Shinozaki K."/>
            <person name="Nguyen H.T."/>
            <person name="Wing R.A."/>
            <person name="Cregan P."/>
            <person name="Specht J."/>
            <person name="Grimwood J."/>
            <person name="Rokhsar D."/>
            <person name="Stacey G."/>
            <person name="Shoemaker R.C."/>
            <person name="Jackson S.A."/>
        </authorList>
    </citation>
    <scope>NUCLEOTIDE SEQUENCE</scope>
    <source>
        <strain evidence="8">cv. Williams 82</strain>
        <tissue evidence="7">Callus</tissue>
    </source>
</reference>
<dbReference type="Gene3D" id="2.30.33.40">
    <property type="entry name" value="GroES chaperonin"/>
    <property type="match status" value="1"/>
</dbReference>
<dbReference type="InParanoid" id="A0A0R0KFM2"/>
<accession>A0A0R0KFM2</accession>
<dbReference type="Gramene" id="KRH65868">
    <property type="protein sequence ID" value="KRH65868"/>
    <property type="gene ID" value="GLYMA_03G067300"/>
</dbReference>
<dbReference type="SUPFAM" id="SSF50129">
    <property type="entry name" value="GroES-like"/>
    <property type="match status" value="1"/>
</dbReference>
<dbReference type="GO" id="GO:0005524">
    <property type="term" value="F:ATP binding"/>
    <property type="evidence" value="ECO:0007669"/>
    <property type="project" value="InterPro"/>
</dbReference>
<evidence type="ECO:0000256" key="1">
    <source>
        <dbReference type="ARBA" id="ARBA00006975"/>
    </source>
</evidence>
<dbReference type="Proteomes" id="UP000008827">
    <property type="component" value="Chromosome 3"/>
</dbReference>
<reference evidence="7" key="3">
    <citation type="submission" date="2018-07" db="EMBL/GenBank/DDBJ databases">
        <title>WGS assembly of Glycine max.</title>
        <authorList>
            <person name="Schmutz J."/>
            <person name="Cannon S."/>
            <person name="Schlueter J."/>
            <person name="Ma J."/>
            <person name="Mitros T."/>
            <person name="Nelson W."/>
            <person name="Hyten D."/>
            <person name="Song Q."/>
            <person name="Thelen J."/>
            <person name="Cheng J."/>
            <person name="Xu D."/>
            <person name="Hellsten U."/>
            <person name="May G."/>
            <person name="Yu Y."/>
            <person name="Sakurai T."/>
            <person name="Umezawa T."/>
            <person name="Bhattacharyya M."/>
            <person name="Sandhu D."/>
            <person name="Valliyodan B."/>
            <person name="Lindquist E."/>
            <person name="Peto M."/>
            <person name="Grant D."/>
            <person name="Shu S."/>
            <person name="Goodstein D."/>
            <person name="Barry K."/>
            <person name="Futrell-Griggs M."/>
            <person name="Abernathy B."/>
            <person name="Du J."/>
            <person name="Tian Z."/>
            <person name="Zhu L."/>
            <person name="Gill N."/>
            <person name="Joshi T."/>
            <person name="Libault M."/>
            <person name="Sethuraman A."/>
            <person name="Zhang X."/>
            <person name="Shinozaki K."/>
            <person name="Nguyen H."/>
            <person name="Wing R."/>
            <person name="Cregan P."/>
            <person name="Specht J."/>
            <person name="Grimwood J."/>
            <person name="Rokhsar D."/>
            <person name="Stacey G."/>
            <person name="Shoemaker R."/>
            <person name="Jackson S."/>
        </authorList>
    </citation>
    <scope>NUCLEOTIDE SEQUENCE</scope>
    <source>
        <tissue evidence="7">Callus</tissue>
    </source>
</reference>
<dbReference type="GO" id="GO:0051087">
    <property type="term" value="F:protein-folding chaperone binding"/>
    <property type="evidence" value="ECO:0000318"/>
    <property type="project" value="GO_Central"/>
</dbReference>
<reference evidence="8" key="2">
    <citation type="submission" date="2018-02" db="UniProtKB">
        <authorList>
            <consortium name="EnsemblPlants"/>
        </authorList>
    </citation>
    <scope>IDENTIFICATION</scope>
    <source>
        <strain evidence="8">Williams 82</strain>
    </source>
</reference>
<dbReference type="PRINTS" id="PR00297">
    <property type="entry name" value="CHAPERONIN10"/>
</dbReference>
<gene>
    <name evidence="7" type="ORF">GLYMA_03G067300</name>
</gene>
<evidence type="ECO:0000313" key="9">
    <source>
        <dbReference type="Proteomes" id="UP000008827"/>
    </source>
</evidence>
<dbReference type="CDD" id="cd00320">
    <property type="entry name" value="cpn10"/>
    <property type="match status" value="1"/>
</dbReference>
<sequence>MSSITARIFNRVLVEKIVPSSKTNAGILLPGKSSKLNFGKVIAVGPGFHSKNGKLIPMAVKEGDTVLLPEYGGTEVKLDNKEYVFFMICFIY</sequence>
<dbReference type="SMR" id="A0A0R0KFM2"/>
<dbReference type="FunFam" id="2.30.33.40:FF:000001">
    <property type="entry name" value="10 kDa chaperonin"/>
    <property type="match status" value="1"/>
</dbReference>
<dbReference type="AlphaFoldDB" id="A0A0R0KFM2"/>
<evidence type="ECO:0000256" key="5">
    <source>
        <dbReference type="ARBA" id="ARBA00079398"/>
    </source>
</evidence>
<dbReference type="OMA" id="FFMICFI"/>
<evidence type="ECO:0000256" key="6">
    <source>
        <dbReference type="RuleBase" id="RU003479"/>
    </source>
</evidence>
<dbReference type="PANTHER" id="PTHR10772:SF0">
    <property type="entry name" value="10 KDA HEAT SHOCK PROTEIN, MITOCHONDRIAL"/>
    <property type="match status" value="1"/>
</dbReference>
<dbReference type="GO" id="GO:0046872">
    <property type="term" value="F:metal ion binding"/>
    <property type="evidence" value="ECO:0000318"/>
    <property type="project" value="GO_Central"/>
</dbReference>
<dbReference type="Pfam" id="PF00166">
    <property type="entry name" value="Cpn10"/>
    <property type="match status" value="1"/>
</dbReference>
<evidence type="ECO:0000313" key="8">
    <source>
        <dbReference type="EnsemblPlants" id="KRH65868"/>
    </source>
</evidence>
<dbReference type="EMBL" id="CM000836">
    <property type="protein sequence ID" value="KRH65868.1"/>
    <property type="molecule type" value="Genomic_DNA"/>
</dbReference>
<dbReference type="STRING" id="3847.A0A0R0KFM2"/>
<organism evidence="7">
    <name type="scientific">Glycine max</name>
    <name type="common">Soybean</name>
    <name type="synonym">Glycine hispida</name>
    <dbReference type="NCBI Taxonomy" id="3847"/>
    <lineage>
        <taxon>Eukaryota</taxon>
        <taxon>Viridiplantae</taxon>
        <taxon>Streptophyta</taxon>
        <taxon>Embryophyta</taxon>
        <taxon>Tracheophyta</taxon>
        <taxon>Spermatophyta</taxon>
        <taxon>Magnoliopsida</taxon>
        <taxon>eudicotyledons</taxon>
        <taxon>Gunneridae</taxon>
        <taxon>Pentapetalae</taxon>
        <taxon>rosids</taxon>
        <taxon>fabids</taxon>
        <taxon>Fabales</taxon>
        <taxon>Fabaceae</taxon>
        <taxon>Papilionoideae</taxon>
        <taxon>50 kb inversion clade</taxon>
        <taxon>NPAAA clade</taxon>
        <taxon>indigoferoid/millettioid clade</taxon>
        <taxon>Phaseoleae</taxon>
        <taxon>Glycine</taxon>
        <taxon>Glycine subgen. Soja</taxon>
    </lineage>
</organism>
<evidence type="ECO:0000256" key="2">
    <source>
        <dbReference type="ARBA" id="ARBA00023186"/>
    </source>
</evidence>
<comment type="similarity">
    <text evidence="1 6">Belongs to the GroES chaperonin family.</text>
</comment>
<dbReference type="EnsemblPlants" id="KRH65868">
    <property type="protein sequence ID" value="KRH65868"/>
    <property type="gene ID" value="GLYMA_03G067300"/>
</dbReference>
<keyword evidence="9" id="KW-1185">Reference proteome</keyword>
<protein>
    <recommendedName>
        <fullName evidence="4">20 kDa chaperonin, chloroplastic</fullName>
    </recommendedName>
    <alternativeName>
        <fullName evidence="3">Chaperonin 10</fullName>
    </alternativeName>
    <alternativeName>
        <fullName evidence="5">Protein Cpn21</fullName>
    </alternativeName>
</protein>
<dbReference type="GO" id="GO:0051082">
    <property type="term" value="F:unfolded protein binding"/>
    <property type="evidence" value="ECO:0000318"/>
    <property type="project" value="GO_Central"/>
</dbReference>
<name>A0A0R0KFM2_SOYBN</name>
<proteinExistence type="inferred from homology"/>
<dbReference type="GO" id="GO:0005739">
    <property type="term" value="C:mitochondrion"/>
    <property type="evidence" value="ECO:0000318"/>
    <property type="project" value="GO_Central"/>
</dbReference>
<dbReference type="InterPro" id="IPR020818">
    <property type="entry name" value="Chaperonin_GroES"/>
</dbReference>
<dbReference type="GO" id="GO:0044183">
    <property type="term" value="F:protein folding chaperone"/>
    <property type="evidence" value="ECO:0007669"/>
    <property type="project" value="InterPro"/>
</dbReference>
<dbReference type="PANTHER" id="PTHR10772">
    <property type="entry name" value="10 KDA HEAT SHOCK PROTEIN"/>
    <property type="match status" value="1"/>
</dbReference>